<dbReference type="EMBL" id="JAMGBE010000003">
    <property type="protein sequence ID" value="MCL6730139.1"/>
    <property type="molecule type" value="Genomic_DNA"/>
</dbReference>
<proteinExistence type="predicted"/>
<sequence>MLLVGASGSGKSTLAASMHSNGWTLLGDDAVLIGTADGRVTAKAVYRSLRLFQDSVDKLIAEGCERSRVADYLEKWNVGGMSGDEPAGPLPVRAIFLIQSSPEADIAVERAGGSAASMSLLEQTFALDPTNPDDAKRRLGQVSMLGASVPLFQLTYPRDYWRLGEVEAAIKQVIG</sequence>
<dbReference type="Gene3D" id="3.40.50.300">
    <property type="entry name" value="P-loop containing nucleotide triphosphate hydrolases"/>
    <property type="match status" value="1"/>
</dbReference>
<name>A0ABT0S2N7_9SPHN</name>
<keyword evidence="2" id="KW-1185">Reference proteome</keyword>
<evidence type="ECO:0000313" key="1">
    <source>
        <dbReference type="EMBL" id="MCL6730139.1"/>
    </source>
</evidence>
<dbReference type="RefSeq" id="WP_249831641.1">
    <property type="nucleotide sequence ID" value="NZ_JAMGBE010000003.1"/>
</dbReference>
<comment type="caution">
    <text evidence="1">The sequence shown here is derived from an EMBL/GenBank/DDBJ whole genome shotgun (WGS) entry which is preliminary data.</text>
</comment>
<accession>A0ABT0S2N7</accession>
<dbReference type="InterPro" id="IPR027417">
    <property type="entry name" value="P-loop_NTPase"/>
</dbReference>
<dbReference type="SUPFAM" id="SSF53795">
    <property type="entry name" value="PEP carboxykinase-like"/>
    <property type="match status" value="1"/>
</dbReference>
<gene>
    <name evidence="1" type="ORF">LZ538_08755</name>
</gene>
<dbReference type="Proteomes" id="UP001165342">
    <property type="component" value="Unassembled WGS sequence"/>
</dbReference>
<evidence type="ECO:0000313" key="2">
    <source>
        <dbReference type="Proteomes" id="UP001165342"/>
    </source>
</evidence>
<protein>
    <submittedName>
        <fullName evidence="1">Uncharacterized protein</fullName>
    </submittedName>
</protein>
<reference evidence="1" key="1">
    <citation type="submission" date="2022-05" db="EMBL/GenBank/DDBJ databases">
        <authorList>
            <person name="Jo J.-H."/>
            <person name="Im W.-T."/>
        </authorList>
    </citation>
    <scope>NUCLEOTIDE SEQUENCE</scope>
    <source>
        <strain evidence="1">SE220</strain>
    </source>
</reference>
<organism evidence="1 2">
    <name type="scientific">Sphingomonas hankyongi</name>
    <dbReference type="NCBI Taxonomy" id="2908209"/>
    <lineage>
        <taxon>Bacteria</taxon>
        <taxon>Pseudomonadati</taxon>
        <taxon>Pseudomonadota</taxon>
        <taxon>Alphaproteobacteria</taxon>
        <taxon>Sphingomonadales</taxon>
        <taxon>Sphingomonadaceae</taxon>
        <taxon>Sphingomonas</taxon>
    </lineage>
</organism>